<dbReference type="Proteomes" id="UP001497382">
    <property type="component" value="Unassembled WGS sequence"/>
</dbReference>
<protein>
    <submittedName>
        <fullName evidence="2">Uncharacterized protein</fullName>
    </submittedName>
</protein>
<feature type="region of interest" description="Disordered" evidence="1">
    <location>
        <begin position="1"/>
        <end position="30"/>
    </location>
</feature>
<comment type="caution">
    <text evidence="2">The sequence shown here is derived from an EMBL/GenBank/DDBJ whole genome shotgun (WGS) entry which is preliminary data.</text>
</comment>
<gene>
    <name evidence="2" type="ORF">LARSCL_LOCUS7014</name>
</gene>
<keyword evidence="3" id="KW-1185">Reference proteome</keyword>
<sequence length="30" mass="3449">MFASCPSTMNSQPEMPAKRQRVVKQKIVQQ</sequence>
<reference evidence="2 3" key="1">
    <citation type="submission" date="2024-04" db="EMBL/GenBank/DDBJ databases">
        <authorList>
            <person name="Rising A."/>
            <person name="Reimegard J."/>
            <person name="Sonavane S."/>
            <person name="Akerstrom W."/>
            <person name="Nylinder S."/>
            <person name="Hedman E."/>
            <person name="Kallberg Y."/>
        </authorList>
    </citation>
    <scope>NUCLEOTIDE SEQUENCE [LARGE SCALE GENOMIC DNA]</scope>
</reference>
<name>A0AAV1ZPC8_9ARAC</name>
<proteinExistence type="predicted"/>
<evidence type="ECO:0000313" key="2">
    <source>
        <dbReference type="EMBL" id="CAL1273644.1"/>
    </source>
</evidence>
<feature type="compositionally biased region" description="Polar residues" evidence="1">
    <location>
        <begin position="1"/>
        <end position="13"/>
    </location>
</feature>
<accession>A0AAV1ZPC8</accession>
<organism evidence="2 3">
    <name type="scientific">Larinioides sclopetarius</name>
    <dbReference type="NCBI Taxonomy" id="280406"/>
    <lineage>
        <taxon>Eukaryota</taxon>
        <taxon>Metazoa</taxon>
        <taxon>Ecdysozoa</taxon>
        <taxon>Arthropoda</taxon>
        <taxon>Chelicerata</taxon>
        <taxon>Arachnida</taxon>
        <taxon>Araneae</taxon>
        <taxon>Araneomorphae</taxon>
        <taxon>Entelegynae</taxon>
        <taxon>Araneoidea</taxon>
        <taxon>Araneidae</taxon>
        <taxon>Larinioides</taxon>
    </lineage>
</organism>
<dbReference type="EMBL" id="CAXIEN010000069">
    <property type="protein sequence ID" value="CAL1273644.1"/>
    <property type="molecule type" value="Genomic_DNA"/>
</dbReference>
<evidence type="ECO:0000256" key="1">
    <source>
        <dbReference type="SAM" id="MobiDB-lite"/>
    </source>
</evidence>
<dbReference type="AlphaFoldDB" id="A0AAV1ZPC8"/>
<evidence type="ECO:0000313" key="3">
    <source>
        <dbReference type="Proteomes" id="UP001497382"/>
    </source>
</evidence>